<dbReference type="InterPro" id="IPR001460">
    <property type="entry name" value="PCN-bd_Tpept"/>
</dbReference>
<evidence type="ECO:0000256" key="15">
    <source>
        <dbReference type="ARBA" id="ARBA00022960"/>
    </source>
</evidence>
<dbReference type="GO" id="GO:0008658">
    <property type="term" value="F:penicillin binding"/>
    <property type="evidence" value="ECO:0007669"/>
    <property type="project" value="InterPro"/>
</dbReference>
<evidence type="ECO:0000313" key="31">
    <source>
        <dbReference type="EMBL" id="AEF94060.1"/>
    </source>
</evidence>
<feature type="domain" description="Glycosyl transferase family 51" evidence="30">
    <location>
        <begin position="45"/>
        <end position="219"/>
    </location>
</feature>
<dbReference type="FunFam" id="1.10.3810.10:FF:000001">
    <property type="entry name" value="Penicillin-binding protein 1A"/>
    <property type="match status" value="1"/>
</dbReference>
<dbReference type="EC" id="3.4.16.4" evidence="6"/>
<keyword evidence="16" id="KW-0735">Signal-anchor</keyword>
<dbReference type="InterPro" id="IPR050396">
    <property type="entry name" value="Glycosyltr_51/Transpeptidase"/>
</dbReference>
<comment type="catalytic activity">
    <reaction evidence="25">
        <text>[GlcNAc-(1-&gt;4)-Mur2Ac(oyl-L-Ala-gamma-D-Glu-L-Lys-D-Ala-D-Ala)](n)-di-trans,octa-cis-undecaprenyl diphosphate + beta-D-GlcNAc-(1-&gt;4)-Mur2Ac(oyl-L-Ala-gamma-D-Glu-L-Lys-D-Ala-D-Ala)-di-trans,octa-cis-undecaprenyl diphosphate = [GlcNAc-(1-&gt;4)-Mur2Ac(oyl-L-Ala-gamma-D-Glu-L-Lys-D-Ala-D-Ala)](n+1)-di-trans,octa-cis-undecaprenyl diphosphate + di-trans,octa-cis-undecaprenyl diphosphate + H(+)</text>
        <dbReference type="Rhea" id="RHEA:23708"/>
        <dbReference type="Rhea" id="RHEA-COMP:9602"/>
        <dbReference type="Rhea" id="RHEA-COMP:9603"/>
        <dbReference type="ChEBI" id="CHEBI:15378"/>
        <dbReference type="ChEBI" id="CHEBI:58405"/>
        <dbReference type="ChEBI" id="CHEBI:60033"/>
        <dbReference type="ChEBI" id="CHEBI:78435"/>
        <dbReference type="EC" id="2.4.99.28"/>
    </reaction>
</comment>
<dbReference type="eggNOG" id="COG0744">
    <property type="taxonomic scope" value="Bacteria"/>
</dbReference>
<evidence type="ECO:0000256" key="25">
    <source>
        <dbReference type="ARBA" id="ARBA00049902"/>
    </source>
</evidence>
<evidence type="ECO:0000256" key="11">
    <source>
        <dbReference type="ARBA" id="ARBA00022676"/>
    </source>
</evidence>
<evidence type="ECO:0000256" key="10">
    <source>
        <dbReference type="ARBA" id="ARBA00022670"/>
    </source>
</evidence>
<keyword evidence="32" id="KW-1185">Reference proteome</keyword>
<feature type="transmembrane region" description="Helical" evidence="28">
    <location>
        <begin position="7"/>
        <end position="29"/>
    </location>
</feature>
<dbReference type="EC" id="2.4.99.28" evidence="24"/>
<dbReference type="KEGG" id="dca:Desca_1199"/>
<evidence type="ECO:0000256" key="18">
    <source>
        <dbReference type="ARBA" id="ARBA00022989"/>
    </source>
</evidence>
<evidence type="ECO:0000313" key="32">
    <source>
        <dbReference type="Proteomes" id="UP000009226"/>
    </source>
</evidence>
<evidence type="ECO:0000256" key="3">
    <source>
        <dbReference type="ARBA" id="ARBA00004752"/>
    </source>
</evidence>
<keyword evidence="20" id="KW-0046">Antibiotic resistance</keyword>
<evidence type="ECO:0000256" key="16">
    <source>
        <dbReference type="ARBA" id="ARBA00022968"/>
    </source>
</evidence>
<evidence type="ECO:0000256" key="12">
    <source>
        <dbReference type="ARBA" id="ARBA00022679"/>
    </source>
</evidence>
<dbReference type="Gene3D" id="1.10.3810.10">
    <property type="entry name" value="Biosynthetic peptidoglycan transglycosylase-like"/>
    <property type="match status" value="1"/>
</dbReference>
<sequence length="669" mass="73271">MSRKNRFLLFMGFIIILNILVGCGSMAPLEPPDVPTPSRIVDANNKLITTVSQVNTIPVKLDQISPYMQQAIVAIEDDRFYQHHGIDFRGLARAMYQNLRAGQITQGGSTITQQLAKNLYLGPERTLGRKIKELYYTLQLERTYTKKEILNMYLNHVYFGQGAYGVEAAARTYFDKPAKDLTLAESAMLAGLPRAPSYYAPSTNLKGAKERQAIVLNRMVELGMISAQQARQAKAEPIEAKAKTEHFQQAPYFVAEVIKHFKQKYANGMEMLYSSGLTIQTTLDIDLQRTAERALSQVLNKFNPEINGALVAIDPKNGYIKAMVGGRDWQQSQFNRALARSQPGSAFKPFLYTAAIDAGYTAASTVMCDPVTYPQSGAPPYTPTDHGGGYHYRQFTLKEALAISDNVVAVKLADMVGPGAIIRYAREMGIESPLRSYLSLALGTSEVTPLEMASAYGTLANGGIRTKPLYILKVTDSNGRVLEEYSPKLSRVLDAKVAYIVTDMLKAVTKPGGTAAQISWQVKRPVAGKTGTTEKDTNAWFVGYSPELVAAVYVGYDDKNKKVGVTGGEIAAPIWAQFMQEGLKDVEVRDFAVPDGVVKEEICTNDGLKATPLSSRTMEAYFISGTEPKVPCLGDWWNQLGNPDQPPVESTEPPPAGVGEIGQGVETVP</sequence>
<name>F6B405_DESCC</name>
<organism evidence="31 32">
    <name type="scientific">Desulfotomaculum nigrificans (strain DSM 14880 / VKM B-2319 / CO-1-SRB)</name>
    <name type="common">Desulfotomaculum carboxydivorans</name>
    <dbReference type="NCBI Taxonomy" id="868595"/>
    <lineage>
        <taxon>Bacteria</taxon>
        <taxon>Bacillati</taxon>
        <taxon>Bacillota</taxon>
        <taxon>Clostridia</taxon>
        <taxon>Eubacteriales</taxon>
        <taxon>Desulfotomaculaceae</taxon>
        <taxon>Desulfotomaculum</taxon>
    </lineage>
</organism>
<dbReference type="GO" id="GO:0009002">
    <property type="term" value="F:serine-type D-Ala-D-Ala carboxypeptidase activity"/>
    <property type="evidence" value="ECO:0007669"/>
    <property type="project" value="UniProtKB-EC"/>
</dbReference>
<dbReference type="GO" id="GO:0005886">
    <property type="term" value="C:plasma membrane"/>
    <property type="evidence" value="ECO:0007669"/>
    <property type="project" value="UniProtKB-SubCell"/>
</dbReference>
<dbReference type="GO" id="GO:0046677">
    <property type="term" value="P:response to antibiotic"/>
    <property type="evidence" value="ECO:0007669"/>
    <property type="project" value="UniProtKB-KW"/>
</dbReference>
<evidence type="ECO:0000256" key="2">
    <source>
        <dbReference type="ARBA" id="ARBA00004401"/>
    </source>
</evidence>
<keyword evidence="11" id="KW-0328">Glycosyltransferase</keyword>
<dbReference type="AlphaFoldDB" id="F6B405"/>
<comment type="function">
    <text evidence="1">Cell wall formation. Synthesis of cross-linked peptidoglycan from the lipid intermediates. The enzyme has a penicillin-insensitive transglycosylase N-terminal domain (formation of linear glycan strands) and a penicillin-sensitive transpeptidase C-terminal domain (cross-linking of the peptide subunits).</text>
</comment>
<dbReference type="InterPro" id="IPR012338">
    <property type="entry name" value="Beta-lactam/transpept-like"/>
</dbReference>
<dbReference type="GO" id="GO:0008360">
    <property type="term" value="P:regulation of cell shape"/>
    <property type="evidence" value="ECO:0007669"/>
    <property type="project" value="UniProtKB-KW"/>
</dbReference>
<keyword evidence="13 28" id="KW-0812">Transmembrane</keyword>
<dbReference type="EMBL" id="CP002736">
    <property type="protein sequence ID" value="AEF94060.1"/>
    <property type="molecule type" value="Genomic_DNA"/>
</dbReference>
<feature type="domain" description="Penicillin-binding protein transpeptidase" evidence="29">
    <location>
        <begin position="308"/>
        <end position="580"/>
    </location>
</feature>
<evidence type="ECO:0000256" key="24">
    <source>
        <dbReference type="ARBA" id="ARBA00044770"/>
    </source>
</evidence>
<evidence type="ECO:0000256" key="26">
    <source>
        <dbReference type="ARBA" id="ARBA00060592"/>
    </source>
</evidence>
<keyword evidence="17" id="KW-0573">Peptidoglycan synthesis</keyword>
<dbReference type="NCBIfam" id="TIGR02074">
    <property type="entry name" value="PBP_1a_fam"/>
    <property type="match status" value="1"/>
</dbReference>
<evidence type="ECO:0000256" key="22">
    <source>
        <dbReference type="ARBA" id="ARBA00023316"/>
    </source>
</evidence>
<evidence type="ECO:0000259" key="30">
    <source>
        <dbReference type="Pfam" id="PF00912"/>
    </source>
</evidence>
<comment type="pathway">
    <text evidence="3">Cell wall biogenesis; peptidoglycan biosynthesis.</text>
</comment>
<dbReference type="Pfam" id="PF00905">
    <property type="entry name" value="Transpeptidase"/>
    <property type="match status" value="1"/>
</dbReference>
<keyword evidence="22" id="KW-0961">Cell wall biogenesis/degradation</keyword>
<dbReference type="GO" id="GO:0006508">
    <property type="term" value="P:proteolysis"/>
    <property type="evidence" value="ECO:0007669"/>
    <property type="project" value="UniProtKB-KW"/>
</dbReference>
<dbReference type="STRING" id="868595.Desca_1199"/>
<dbReference type="SUPFAM" id="SSF53955">
    <property type="entry name" value="Lysozyme-like"/>
    <property type="match status" value="1"/>
</dbReference>
<dbReference type="Pfam" id="PF00912">
    <property type="entry name" value="Transgly"/>
    <property type="match status" value="1"/>
</dbReference>
<evidence type="ECO:0000256" key="6">
    <source>
        <dbReference type="ARBA" id="ARBA00012448"/>
    </source>
</evidence>
<evidence type="ECO:0000256" key="20">
    <source>
        <dbReference type="ARBA" id="ARBA00023251"/>
    </source>
</evidence>
<evidence type="ECO:0000256" key="14">
    <source>
        <dbReference type="ARBA" id="ARBA00022801"/>
    </source>
</evidence>
<dbReference type="Proteomes" id="UP000009226">
    <property type="component" value="Chromosome"/>
</dbReference>
<dbReference type="InterPro" id="IPR023346">
    <property type="entry name" value="Lysozyme-like_dom_sf"/>
</dbReference>
<comment type="similarity">
    <text evidence="5">In the N-terminal section; belongs to the glycosyltransferase 51 family.</text>
</comment>
<proteinExistence type="inferred from homology"/>
<evidence type="ECO:0000256" key="28">
    <source>
        <dbReference type="SAM" id="Phobius"/>
    </source>
</evidence>
<comment type="catalytic activity">
    <reaction evidence="23">
        <text>Preferential cleavage: (Ac)2-L-Lys-D-Ala-|-D-Ala. Also transpeptidation of peptidyl-alanyl moieties that are N-acyl substituents of D-alanine.</text>
        <dbReference type="EC" id="3.4.16.4"/>
    </reaction>
</comment>
<dbReference type="UniPathway" id="UPA00219"/>
<evidence type="ECO:0000256" key="19">
    <source>
        <dbReference type="ARBA" id="ARBA00023136"/>
    </source>
</evidence>
<keyword evidence="8" id="KW-1003">Cell membrane</keyword>
<evidence type="ECO:0000256" key="7">
    <source>
        <dbReference type="ARBA" id="ARBA00018638"/>
    </source>
</evidence>
<keyword evidence="18 28" id="KW-1133">Transmembrane helix</keyword>
<dbReference type="InterPro" id="IPR001264">
    <property type="entry name" value="Glyco_trans_51"/>
</dbReference>
<reference evidence="31 32" key="1">
    <citation type="submission" date="2011-05" db="EMBL/GenBank/DDBJ databases">
        <title>Complete sequence of Desulfotomaculum carboxydivorans CO-1-SRB.</title>
        <authorList>
            <consortium name="US DOE Joint Genome Institute"/>
            <person name="Lucas S."/>
            <person name="Han J."/>
            <person name="Lapidus A."/>
            <person name="Cheng J.-F."/>
            <person name="Goodwin L."/>
            <person name="Pitluck S."/>
            <person name="Peters L."/>
            <person name="Mikhailova N."/>
            <person name="Lu M."/>
            <person name="Han C."/>
            <person name="Tapia R."/>
            <person name="Land M."/>
            <person name="Hauser L."/>
            <person name="Kyrpides N."/>
            <person name="Ivanova N."/>
            <person name="Pagani I."/>
            <person name="Stams A."/>
            <person name="Plugge C."/>
            <person name="Muyzer G."/>
            <person name="Kuever J."/>
            <person name="Parshina S."/>
            <person name="Ivanova A."/>
            <person name="Nazina T."/>
            <person name="Woyke T."/>
        </authorList>
    </citation>
    <scope>NUCLEOTIDE SEQUENCE [LARGE SCALE GENOMIC DNA]</scope>
    <source>
        <strain evidence="32">DSM 14880 / VKM B-2319 / CO-1-SRB</strain>
    </source>
</reference>
<dbReference type="PANTHER" id="PTHR32282:SF27">
    <property type="entry name" value="PENICILLIN-BINDING PROTEIN 1A"/>
    <property type="match status" value="1"/>
</dbReference>
<evidence type="ECO:0000256" key="23">
    <source>
        <dbReference type="ARBA" id="ARBA00034000"/>
    </source>
</evidence>
<dbReference type="SUPFAM" id="SSF56601">
    <property type="entry name" value="beta-lactamase/transpeptidase-like"/>
    <property type="match status" value="1"/>
</dbReference>
<evidence type="ECO:0000256" key="4">
    <source>
        <dbReference type="ARBA" id="ARBA00007090"/>
    </source>
</evidence>
<dbReference type="InterPro" id="IPR036950">
    <property type="entry name" value="PBP_transglycosylase"/>
</dbReference>
<gene>
    <name evidence="31" type="ordered locus">Desca_1199</name>
</gene>
<keyword evidence="14" id="KW-0378">Hydrolase</keyword>
<keyword evidence="21" id="KW-0511">Multifunctional enzyme</keyword>
<keyword evidence="10" id="KW-0645">Protease</keyword>
<evidence type="ECO:0000256" key="17">
    <source>
        <dbReference type="ARBA" id="ARBA00022984"/>
    </source>
</evidence>
<dbReference type="PROSITE" id="PS51257">
    <property type="entry name" value="PROKAR_LIPOPROTEIN"/>
    <property type="match status" value="1"/>
</dbReference>
<dbReference type="PANTHER" id="PTHR32282">
    <property type="entry name" value="BINDING PROTEIN TRANSPEPTIDASE, PUTATIVE-RELATED"/>
    <property type="match status" value="1"/>
</dbReference>
<feature type="region of interest" description="Disordered" evidence="27">
    <location>
        <begin position="639"/>
        <end position="669"/>
    </location>
</feature>
<comment type="pathway">
    <text evidence="26">Glycan biosynthesis.</text>
</comment>
<dbReference type="Gene3D" id="3.40.710.10">
    <property type="entry name" value="DD-peptidase/beta-lactamase superfamily"/>
    <property type="match status" value="1"/>
</dbReference>
<accession>F6B405</accession>
<comment type="subcellular location">
    <subcellularLocation>
        <location evidence="2">Cell membrane</location>
        <topology evidence="2">Single-pass type II membrane protein</topology>
    </subcellularLocation>
</comment>
<dbReference type="GO" id="GO:0009252">
    <property type="term" value="P:peptidoglycan biosynthetic process"/>
    <property type="evidence" value="ECO:0007669"/>
    <property type="project" value="UniProtKB-UniPathway"/>
</dbReference>
<dbReference type="GO" id="GO:0071555">
    <property type="term" value="P:cell wall organization"/>
    <property type="evidence" value="ECO:0007669"/>
    <property type="project" value="UniProtKB-KW"/>
</dbReference>
<evidence type="ECO:0000256" key="8">
    <source>
        <dbReference type="ARBA" id="ARBA00022475"/>
    </source>
</evidence>
<evidence type="ECO:0000256" key="21">
    <source>
        <dbReference type="ARBA" id="ARBA00023268"/>
    </source>
</evidence>
<keyword evidence="19 28" id="KW-0472">Membrane</keyword>
<keyword evidence="9" id="KW-0121">Carboxypeptidase</keyword>
<evidence type="ECO:0000256" key="1">
    <source>
        <dbReference type="ARBA" id="ARBA00002624"/>
    </source>
</evidence>
<dbReference type="GO" id="GO:0030288">
    <property type="term" value="C:outer membrane-bounded periplasmic space"/>
    <property type="evidence" value="ECO:0007669"/>
    <property type="project" value="TreeGrafter"/>
</dbReference>
<protein>
    <recommendedName>
        <fullName evidence="7">Penicillin-binding protein 1A</fullName>
        <ecNumber evidence="24">2.4.99.28</ecNumber>
        <ecNumber evidence="6">3.4.16.4</ecNumber>
    </recommendedName>
</protein>
<dbReference type="RefSeq" id="WP_013810055.1">
    <property type="nucleotide sequence ID" value="NC_015565.1"/>
</dbReference>
<evidence type="ECO:0000256" key="9">
    <source>
        <dbReference type="ARBA" id="ARBA00022645"/>
    </source>
</evidence>
<comment type="similarity">
    <text evidence="4">In the C-terminal section; belongs to the transpeptidase family.</text>
</comment>
<evidence type="ECO:0000256" key="27">
    <source>
        <dbReference type="SAM" id="MobiDB-lite"/>
    </source>
</evidence>
<evidence type="ECO:0000259" key="29">
    <source>
        <dbReference type="Pfam" id="PF00905"/>
    </source>
</evidence>
<dbReference type="GO" id="GO:0008955">
    <property type="term" value="F:peptidoglycan glycosyltransferase activity"/>
    <property type="evidence" value="ECO:0007669"/>
    <property type="project" value="UniProtKB-EC"/>
</dbReference>
<evidence type="ECO:0000256" key="13">
    <source>
        <dbReference type="ARBA" id="ARBA00022692"/>
    </source>
</evidence>
<keyword evidence="12" id="KW-0808">Transferase</keyword>
<evidence type="ECO:0000256" key="5">
    <source>
        <dbReference type="ARBA" id="ARBA00007739"/>
    </source>
</evidence>
<keyword evidence="15" id="KW-0133">Cell shape</keyword>
<dbReference type="HOGENOM" id="CLU_006354_2_7_9"/>